<protein>
    <submittedName>
        <fullName evidence="1">2626_t:CDS:1</fullName>
    </submittedName>
</protein>
<name>A0A9N9D337_9GLOM</name>
<evidence type="ECO:0000313" key="2">
    <source>
        <dbReference type="Proteomes" id="UP000789572"/>
    </source>
</evidence>
<dbReference type="AlphaFoldDB" id="A0A9N9D337"/>
<organism evidence="1 2">
    <name type="scientific">Paraglomus occultum</name>
    <dbReference type="NCBI Taxonomy" id="144539"/>
    <lineage>
        <taxon>Eukaryota</taxon>
        <taxon>Fungi</taxon>
        <taxon>Fungi incertae sedis</taxon>
        <taxon>Mucoromycota</taxon>
        <taxon>Glomeromycotina</taxon>
        <taxon>Glomeromycetes</taxon>
        <taxon>Paraglomerales</taxon>
        <taxon>Paraglomeraceae</taxon>
        <taxon>Paraglomus</taxon>
    </lineage>
</organism>
<keyword evidence="2" id="KW-1185">Reference proteome</keyword>
<proteinExistence type="predicted"/>
<dbReference type="Proteomes" id="UP000789572">
    <property type="component" value="Unassembled WGS sequence"/>
</dbReference>
<sequence length="118" mass="13281">MSTISLLDQFDVSGKAAKRAGFGLDGYLVANSVSHHSGDSSTTWSPIITMLCQVVEHEAMQEEQHARSRKTKSTNFTHVQGKVQEVFKLWVRNCGGSSFDKLHERQIKELDERNQSFP</sequence>
<evidence type="ECO:0000313" key="1">
    <source>
        <dbReference type="EMBL" id="CAG8620755.1"/>
    </source>
</evidence>
<accession>A0A9N9D337</accession>
<comment type="caution">
    <text evidence="1">The sequence shown here is derived from an EMBL/GenBank/DDBJ whole genome shotgun (WGS) entry which is preliminary data.</text>
</comment>
<reference evidence="1" key="1">
    <citation type="submission" date="2021-06" db="EMBL/GenBank/DDBJ databases">
        <authorList>
            <person name="Kallberg Y."/>
            <person name="Tangrot J."/>
            <person name="Rosling A."/>
        </authorList>
    </citation>
    <scope>NUCLEOTIDE SEQUENCE</scope>
    <source>
        <strain evidence="1">IA702</strain>
    </source>
</reference>
<dbReference type="EMBL" id="CAJVPJ010002418">
    <property type="protein sequence ID" value="CAG8620755.1"/>
    <property type="molecule type" value="Genomic_DNA"/>
</dbReference>
<gene>
    <name evidence="1" type="ORF">POCULU_LOCUS8406</name>
</gene>